<name>A0A0P9CPZ6_9CHLR</name>
<dbReference type="PATRIC" id="fig|186479.3.peg.6898"/>
<dbReference type="SUPFAM" id="SSF52540">
    <property type="entry name" value="P-loop containing nucleoside triphosphate hydrolases"/>
    <property type="match status" value="1"/>
</dbReference>
<dbReference type="InterPro" id="IPR027417">
    <property type="entry name" value="P-loop_NTPase"/>
</dbReference>
<sequence length="113" mass="12361">RYAARVNGIDTMVITKLDVLDTLPTVKVCVGYRLHDAGLDYPPSNVAVLGKVEPIYEELPGWQAPTANIKRFDRLPPAAQNYVARLCELTGARLGMVSVGPARDQIIEVAPLF</sequence>
<dbReference type="InterPro" id="IPR042111">
    <property type="entry name" value="Adenylosuccinate_synth_dom3"/>
</dbReference>
<organism evidence="1 2">
    <name type="scientific">Kouleothrix aurantiaca</name>
    <dbReference type="NCBI Taxonomy" id="186479"/>
    <lineage>
        <taxon>Bacteria</taxon>
        <taxon>Bacillati</taxon>
        <taxon>Chloroflexota</taxon>
        <taxon>Chloroflexia</taxon>
        <taxon>Chloroflexales</taxon>
        <taxon>Roseiflexineae</taxon>
        <taxon>Roseiflexaceae</taxon>
        <taxon>Kouleothrix</taxon>
    </lineage>
</organism>
<dbReference type="EMBL" id="LJCR01003308">
    <property type="protein sequence ID" value="KPV47714.1"/>
    <property type="molecule type" value="Genomic_DNA"/>
</dbReference>
<dbReference type="SMART" id="SM00788">
    <property type="entry name" value="Adenylsucc_synt"/>
    <property type="match status" value="1"/>
</dbReference>
<keyword evidence="2" id="KW-1185">Reference proteome</keyword>
<reference evidence="1 2" key="1">
    <citation type="submission" date="2015-09" db="EMBL/GenBank/DDBJ databases">
        <title>Draft genome sequence of Kouleothrix aurantiaca JCM 19913.</title>
        <authorList>
            <person name="Hemp J."/>
        </authorList>
    </citation>
    <scope>NUCLEOTIDE SEQUENCE [LARGE SCALE GENOMIC DNA]</scope>
    <source>
        <strain evidence="1 2">COM-B</strain>
    </source>
</reference>
<dbReference type="GO" id="GO:0000166">
    <property type="term" value="F:nucleotide binding"/>
    <property type="evidence" value="ECO:0007669"/>
    <property type="project" value="InterPro"/>
</dbReference>
<dbReference type="GO" id="GO:0005737">
    <property type="term" value="C:cytoplasm"/>
    <property type="evidence" value="ECO:0007669"/>
    <property type="project" value="TreeGrafter"/>
</dbReference>
<feature type="non-terminal residue" evidence="1">
    <location>
        <position position="1"/>
    </location>
</feature>
<dbReference type="PANTHER" id="PTHR11846">
    <property type="entry name" value="ADENYLOSUCCINATE SYNTHETASE"/>
    <property type="match status" value="1"/>
</dbReference>
<protein>
    <submittedName>
        <fullName evidence="1">Adenylosuccinate synthetase</fullName>
        <ecNumber evidence="1">6.3.4.4</ecNumber>
    </submittedName>
</protein>
<comment type="caution">
    <text evidence="1">The sequence shown here is derived from an EMBL/GenBank/DDBJ whole genome shotgun (WGS) entry which is preliminary data.</text>
</comment>
<dbReference type="PANTHER" id="PTHR11846:SF0">
    <property type="entry name" value="ADENYLOSUCCINATE SYNTHETASE"/>
    <property type="match status" value="1"/>
</dbReference>
<evidence type="ECO:0000313" key="2">
    <source>
        <dbReference type="Proteomes" id="UP000050509"/>
    </source>
</evidence>
<dbReference type="GO" id="GO:0044208">
    <property type="term" value="P:'de novo' AMP biosynthetic process"/>
    <property type="evidence" value="ECO:0007669"/>
    <property type="project" value="TreeGrafter"/>
</dbReference>
<dbReference type="InterPro" id="IPR001114">
    <property type="entry name" value="Adenylosuccinate_synthetase"/>
</dbReference>
<dbReference type="Gene3D" id="3.90.170.10">
    <property type="entry name" value="Adenylosuccinate Synthetase, subunit A, domain 3"/>
    <property type="match status" value="1"/>
</dbReference>
<dbReference type="Pfam" id="PF00709">
    <property type="entry name" value="Adenylsucc_synt"/>
    <property type="match status" value="1"/>
</dbReference>
<dbReference type="AlphaFoldDB" id="A0A0P9CPZ6"/>
<proteinExistence type="inferred from homology"/>
<dbReference type="Proteomes" id="UP000050509">
    <property type="component" value="Unassembled WGS sequence"/>
</dbReference>
<dbReference type="EC" id="6.3.4.4" evidence="1"/>
<evidence type="ECO:0000313" key="1">
    <source>
        <dbReference type="EMBL" id="KPV47714.1"/>
    </source>
</evidence>
<dbReference type="GO" id="GO:0046040">
    <property type="term" value="P:IMP metabolic process"/>
    <property type="evidence" value="ECO:0007669"/>
    <property type="project" value="TreeGrafter"/>
</dbReference>
<gene>
    <name evidence="1" type="ORF">SE17_41960</name>
</gene>
<accession>A0A0P9CPZ6</accession>
<dbReference type="GO" id="GO:0004019">
    <property type="term" value="F:adenylosuccinate synthase activity"/>
    <property type="evidence" value="ECO:0007669"/>
    <property type="project" value="UniProtKB-EC"/>
</dbReference>
<keyword evidence="1" id="KW-0436">Ligase</keyword>
<dbReference type="HAMAP" id="MF_00011">
    <property type="entry name" value="Adenylosucc_synth"/>
    <property type="match status" value="1"/>
</dbReference>